<keyword evidence="11" id="KW-1015">Disulfide bond</keyword>
<comment type="similarity">
    <text evidence="13">Belongs to the cysteine-rich repeat secretory protein family. Plasmodesmata-located proteins (PDLD) subfamily.</text>
</comment>
<evidence type="ECO:0000256" key="13">
    <source>
        <dbReference type="ARBA" id="ARBA00038393"/>
    </source>
</evidence>
<feature type="transmembrane region" description="Helical" evidence="14">
    <location>
        <begin position="257"/>
        <end position="277"/>
    </location>
</feature>
<reference evidence="17" key="2">
    <citation type="submission" date="2023-06" db="EMBL/GenBank/DDBJ databases">
        <authorList>
            <person name="Ma L."/>
            <person name="Liu K.-W."/>
            <person name="Li Z."/>
            <person name="Hsiao Y.-Y."/>
            <person name="Qi Y."/>
            <person name="Fu T."/>
            <person name="Tang G."/>
            <person name="Zhang D."/>
            <person name="Sun W.-H."/>
            <person name="Liu D.-K."/>
            <person name="Li Y."/>
            <person name="Chen G.-Z."/>
            <person name="Liu X.-D."/>
            <person name="Liao X.-Y."/>
            <person name="Jiang Y.-T."/>
            <person name="Yu X."/>
            <person name="Hao Y."/>
            <person name="Huang J."/>
            <person name="Zhao X.-W."/>
            <person name="Ke S."/>
            <person name="Chen Y.-Y."/>
            <person name="Wu W.-L."/>
            <person name="Hsu J.-L."/>
            <person name="Lin Y.-F."/>
            <person name="Huang M.-D."/>
            <person name="Li C.-Y."/>
            <person name="Huang L."/>
            <person name="Wang Z.-W."/>
            <person name="Zhao X."/>
            <person name="Zhong W.-Y."/>
            <person name="Peng D.-H."/>
            <person name="Ahmad S."/>
            <person name="Lan S."/>
            <person name="Zhang J.-S."/>
            <person name="Tsai W.-C."/>
            <person name="Van De Peer Y."/>
            <person name="Liu Z.-J."/>
        </authorList>
    </citation>
    <scope>NUCLEOTIDE SEQUENCE</scope>
    <source>
        <strain evidence="17">CP</strain>
        <tissue evidence="17">Leaves</tissue>
    </source>
</reference>
<evidence type="ECO:0000256" key="5">
    <source>
        <dbReference type="ARBA" id="ARBA00022692"/>
    </source>
</evidence>
<feature type="signal peptide" evidence="15">
    <location>
        <begin position="1"/>
        <end position="26"/>
    </location>
</feature>
<keyword evidence="4" id="KW-0945">Host-virus interaction</keyword>
<dbReference type="CDD" id="cd23509">
    <property type="entry name" value="Gnk2-like"/>
    <property type="match status" value="2"/>
</dbReference>
<evidence type="ECO:0000256" key="11">
    <source>
        <dbReference type="ARBA" id="ARBA00023157"/>
    </source>
</evidence>
<evidence type="ECO:0000256" key="2">
    <source>
        <dbReference type="ARBA" id="ARBA00022448"/>
    </source>
</evidence>
<keyword evidence="7" id="KW-0677">Repeat</keyword>
<evidence type="ECO:0000256" key="15">
    <source>
        <dbReference type="SAM" id="SignalP"/>
    </source>
</evidence>
<dbReference type="GO" id="GO:0009506">
    <property type="term" value="C:plasmodesma"/>
    <property type="evidence" value="ECO:0007669"/>
    <property type="project" value="UniProtKB-SubCell"/>
</dbReference>
<dbReference type="PROSITE" id="PS51473">
    <property type="entry name" value="GNK2"/>
    <property type="match status" value="2"/>
</dbReference>
<dbReference type="PANTHER" id="PTHR32080:SF2">
    <property type="entry name" value="PLASMODESMATA-LOCATED PROTEIN 8"/>
    <property type="match status" value="1"/>
</dbReference>
<reference evidence="17" key="1">
    <citation type="journal article" date="2023" name="Nat. Commun.">
        <title>Diploid and tetraploid genomes of Acorus and the evolution of monocots.</title>
        <authorList>
            <person name="Ma L."/>
            <person name="Liu K.W."/>
            <person name="Li Z."/>
            <person name="Hsiao Y.Y."/>
            <person name="Qi Y."/>
            <person name="Fu T."/>
            <person name="Tang G.D."/>
            <person name="Zhang D."/>
            <person name="Sun W.H."/>
            <person name="Liu D.K."/>
            <person name="Li Y."/>
            <person name="Chen G.Z."/>
            <person name="Liu X.D."/>
            <person name="Liao X.Y."/>
            <person name="Jiang Y.T."/>
            <person name="Yu X."/>
            <person name="Hao Y."/>
            <person name="Huang J."/>
            <person name="Zhao X.W."/>
            <person name="Ke S."/>
            <person name="Chen Y.Y."/>
            <person name="Wu W.L."/>
            <person name="Hsu J.L."/>
            <person name="Lin Y.F."/>
            <person name="Huang M.D."/>
            <person name="Li C.Y."/>
            <person name="Huang L."/>
            <person name="Wang Z.W."/>
            <person name="Zhao X."/>
            <person name="Zhong W.Y."/>
            <person name="Peng D.H."/>
            <person name="Ahmad S."/>
            <person name="Lan S."/>
            <person name="Zhang J.S."/>
            <person name="Tsai W.C."/>
            <person name="Van de Peer Y."/>
            <person name="Liu Z.J."/>
        </authorList>
    </citation>
    <scope>NUCLEOTIDE SEQUENCE</scope>
    <source>
        <strain evidence="17">CP</strain>
    </source>
</reference>
<proteinExistence type="inferred from homology"/>
<evidence type="ECO:0000256" key="14">
    <source>
        <dbReference type="SAM" id="Phobius"/>
    </source>
</evidence>
<evidence type="ECO:0000256" key="7">
    <source>
        <dbReference type="ARBA" id="ARBA00022737"/>
    </source>
</evidence>
<organism evidence="17 18">
    <name type="scientific">Acorus calamus</name>
    <name type="common">Sweet flag</name>
    <dbReference type="NCBI Taxonomy" id="4465"/>
    <lineage>
        <taxon>Eukaryota</taxon>
        <taxon>Viridiplantae</taxon>
        <taxon>Streptophyta</taxon>
        <taxon>Embryophyta</taxon>
        <taxon>Tracheophyta</taxon>
        <taxon>Spermatophyta</taxon>
        <taxon>Magnoliopsida</taxon>
        <taxon>Liliopsida</taxon>
        <taxon>Acoraceae</taxon>
        <taxon>Acorus</taxon>
    </lineage>
</organism>
<keyword evidence="10 14" id="KW-0472">Membrane</keyword>
<dbReference type="Pfam" id="PF01657">
    <property type="entry name" value="Stress-antifung"/>
    <property type="match status" value="2"/>
</dbReference>
<feature type="domain" description="Gnk2-homologous" evidence="16">
    <location>
        <begin position="31"/>
        <end position="136"/>
    </location>
</feature>
<keyword evidence="5 14" id="KW-0812">Transmembrane</keyword>
<dbReference type="PANTHER" id="PTHR32080">
    <property type="entry name" value="ANTIFUNGAL PROTEIN GINKBILOBIN-2-LIKE"/>
    <property type="match status" value="1"/>
</dbReference>
<feature type="chain" id="PRO_5043653536" evidence="15">
    <location>
        <begin position="27"/>
        <end position="283"/>
    </location>
</feature>
<keyword evidence="6 15" id="KW-0732">Signal</keyword>
<evidence type="ECO:0000313" key="18">
    <source>
        <dbReference type="Proteomes" id="UP001180020"/>
    </source>
</evidence>
<keyword evidence="18" id="KW-1185">Reference proteome</keyword>
<evidence type="ECO:0000256" key="12">
    <source>
        <dbReference type="ARBA" id="ARBA00024184"/>
    </source>
</evidence>
<accession>A0AAV9DSK3</accession>
<keyword evidence="3" id="KW-1003">Cell membrane</keyword>
<evidence type="ECO:0000256" key="4">
    <source>
        <dbReference type="ARBA" id="ARBA00022581"/>
    </source>
</evidence>
<dbReference type="AlphaFoldDB" id="A0AAV9DSK3"/>
<dbReference type="Proteomes" id="UP001180020">
    <property type="component" value="Unassembled WGS sequence"/>
</dbReference>
<evidence type="ECO:0000259" key="16">
    <source>
        <dbReference type="PROSITE" id="PS51473"/>
    </source>
</evidence>
<keyword evidence="2" id="KW-0813">Transport</keyword>
<feature type="domain" description="Gnk2-homologous" evidence="16">
    <location>
        <begin position="138"/>
        <end position="237"/>
    </location>
</feature>
<evidence type="ECO:0000313" key="17">
    <source>
        <dbReference type="EMBL" id="KAK1304686.1"/>
    </source>
</evidence>
<dbReference type="FunFam" id="3.30.430.20:FF:000001">
    <property type="entry name" value="cysteine-rich repeat secretory protein 3"/>
    <property type="match status" value="1"/>
</dbReference>
<dbReference type="InterPro" id="IPR002902">
    <property type="entry name" value="GNK2"/>
</dbReference>
<gene>
    <name evidence="17" type="primary">CRRSP15</name>
    <name evidence="17" type="ORF">QJS10_CPB11g00415</name>
</gene>
<evidence type="ECO:0000256" key="6">
    <source>
        <dbReference type="ARBA" id="ARBA00022729"/>
    </source>
</evidence>
<dbReference type="InterPro" id="IPR038408">
    <property type="entry name" value="GNK2_sf"/>
</dbReference>
<comment type="caution">
    <text evidence="17">The sequence shown here is derived from an EMBL/GenBank/DDBJ whole genome shotgun (WGS) entry which is preliminary data.</text>
</comment>
<evidence type="ECO:0000256" key="3">
    <source>
        <dbReference type="ARBA" id="ARBA00022475"/>
    </source>
</evidence>
<dbReference type="FunFam" id="3.30.430.20:FF:000011">
    <property type="entry name" value="Cysteine-rich repeat secretory protein 15"/>
    <property type="match status" value="1"/>
</dbReference>
<dbReference type="InterPro" id="IPR051378">
    <property type="entry name" value="Cell2Cell_Antifungal"/>
</dbReference>
<protein>
    <submittedName>
        <fullName evidence="17">Cysteine-rich repeat secretory protein 15</fullName>
    </submittedName>
</protein>
<name>A0AAV9DSK3_ACOCL</name>
<evidence type="ECO:0000256" key="8">
    <source>
        <dbReference type="ARBA" id="ARBA00022949"/>
    </source>
</evidence>
<dbReference type="Gene3D" id="3.30.430.20">
    <property type="entry name" value="Gnk2 domain, C-X8-C-X2-C motif"/>
    <property type="match status" value="2"/>
</dbReference>
<comment type="subcellular location">
    <subcellularLocation>
        <location evidence="12">Cell junction</location>
        <location evidence="12">Plasmodesma</location>
    </subcellularLocation>
    <subcellularLocation>
        <location evidence="1">Cell membrane</location>
        <topology evidence="1">Single-pass type I membrane protein</topology>
    </subcellularLocation>
</comment>
<evidence type="ECO:0000256" key="10">
    <source>
        <dbReference type="ARBA" id="ARBA00023136"/>
    </source>
</evidence>
<dbReference type="GO" id="GO:0005886">
    <property type="term" value="C:plasma membrane"/>
    <property type="evidence" value="ECO:0007669"/>
    <property type="project" value="UniProtKB-SubCell"/>
</dbReference>
<sequence length="283" mass="30029">MFKTSHHTQHLLLLLLLIHHLQLSKASTFIYKGCSTTTSTTSSDPSSSFHTNLNSLLSSMANSASQSSYNTFSSNSSTSSSPLFGLYQCRGDLSNPDCFNCISSAIAQLALLCSPDALGATIQLDGCYLRYESDPSFIGTLDTTLVYKKCSDSLSSDGDFFRRRDDVLGDLENGVGFRVSSSGSVEGFAQCLGDLRADDCGKCLAEAVGKLKNACGAAVAADVFLAQCYASYWAAGYYPLSSSAKGARDDDDIGRTVAIIVGALAGVAVVVVFLSFLRKAMSY</sequence>
<keyword evidence="8" id="KW-0965">Cell junction</keyword>
<evidence type="ECO:0000256" key="9">
    <source>
        <dbReference type="ARBA" id="ARBA00022989"/>
    </source>
</evidence>
<evidence type="ECO:0000256" key="1">
    <source>
        <dbReference type="ARBA" id="ARBA00004251"/>
    </source>
</evidence>
<dbReference type="EMBL" id="JAUJYO010000011">
    <property type="protein sequence ID" value="KAK1304686.1"/>
    <property type="molecule type" value="Genomic_DNA"/>
</dbReference>
<keyword evidence="9 14" id="KW-1133">Transmembrane helix</keyword>